<dbReference type="GO" id="GO:0031422">
    <property type="term" value="C:RecQ family helicase-topoisomerase III complex"/>
    <property type="evidence" value="ECO:0007669"/>
    <property type="project" value="TreeGrafter"/>
</dbReference>
<dbReference type="InterPro" id="IPR013825">
    <property type="entry name" value="Topo_IA_cen_sub2"/>
</dbReference>
<dbReference type="InterPro" id="IPR034144">
    <property type="entry name" value="TOPRIM_TopoIII"/>
</dbReference>
<evidence type="ECO:0000313" key="12">
    <source>
        <dbReference type="Proteomes" id="UP000258309"/>
    </source>
</evidence>
<evidence type="ECO:0000259" key="9">
    <source>
        <dbReference type="PROSITE" id="PS50880"/>
    </source>
</evidence>
<dbReference type="OMA" id="VIHNVYS"/>
<evidence type="ECO:0000259" key="10">
    <source>
        <dbReference type="PROSITE" id="PS52039"/>
    </source>
</evidence>
<dbReference type="PROSITE" id="PS00396">
    <property type="entry name" value="TOPO_IA_1"/>
    <property type="match status" value="1"/>
</dbReference>
<reference evidence="11 12" key="1">
    <citation type="submission" date="2018-05" db="EMBL/GenBank/DDBJ databases">
        <title>Draft genome sequence of Scytalidium lignicola DSM 105466, a ubiquitous saprotrophic fungus.</title>
        <authorList>
            <person name="Buettner E."/>
            <person name="Gebauer A.M."/>
            <person name="Hofrichter M."/>
            <person name="Liers C."/>
            <person name="Kellner H."/>
        </authorList>
    </citation>
    <scope>NUCLEOTIDE SEQUENCE [LARGE SCALE GENOMIC DNA]</scope>
    <source>
        <strain evidence="11 12">DSM 105466</strain>
    </source>
</reference>
<feature type="non-terminal residue" evidence="11">
    <location>
        <position position="1"/>
    </location>
</feature>
<dbReference type="InterPro" id="IPR023405">
    <property type="entry name" value="Topo_IA_core_domain"/>
</dbReference>
<comment type="similarity">
    <text evidence="2 7">Belongs to the type IA topoisomerase family.</text>
</comment>
<evidence type="ECO:0000256" key="1">
    <source>
        <dbReference type="ARBA" id="ARBA00000213"/>
    </source>
</evidence>
<keyword evidence="4 7" id="KW-0799">Topoisomerase</keyword>
<accession>A0A3E2HN03</accession>
<dbReference type="EMBL" id="NCSJ02000016">
    <property type="protein sequence ID" value="RFU34767.1"/>
    <property type="molecule type" value="Genomic_DNA"/>
</dbReference>
<evidence type="ECO:0000256" key="6">
    <source>
        <dbReference type="ARBA" id="ARBA00023235"/>
    </source>
</evidence>
<evidence type="ECO:0000313" key="11">
    <source>
        <dbReference type="EMBL" id="RFU34767.1"/>
    </source>
</evidence>
<gene>
    <name evidence="11" type="ORF">B7463_g1510</name>
</gene>
<dbReference type="InterPro" id="IPR003601">
    <property type="entry name" value="Topo_IA_2"/>
</dbReference>
<dbReference type="CDD" id="cd00186">
    <property type="entry name" value="TOP1Ac"/>
    <property type="match status" value="1"/>
</dbReference>
<dbReference type="OrthoDB" id="430051at2759"/>
<dbReference type="AlphaFoldDB" id="A0A3E2HN03"/>
<dbReference type="Pfam" id="PF01751">
    <property type="entry name" value="Toprim"/>
    <property type="match status" value="1"/>
</dbReference>
<dbReference type="FunFam" id="3.40.50.140:FF:000005">
    <property type="entry name" value="DNA topoisomerase"/>
    <property type="match status" value="1"/>
</dbReference>
<dbReference type="PROSITE" id="PS50880">
    <property type="entry name" value="TOPRIM"/>
    <property type="match status" value="1"/>
</dbReference>
<comment type="catalytic activity">
    <reaction evidence="1 7">
        <text>ATP-independent breakage of single-stranded DNA, followed by passage and rejoining.</text>
        <dbReference type="EC" id="5.6.2.1"/>
    </reaction>
</comment>
<evidence type="ECO:0000256" key="5">
    <source>
        <dbReference type="ARBA" id="ARBA00023125"/>
    </source>
</evidence>
<dbReference type="PROSITE" id="PS52039">
    <property type="entry name" value="TOPO_IA_2"/>
    <property type="match status" value="1"/>
</dbReference>
<dbReference type="GO" id="GO:0003917">
    <property type="term" value="F:DNA topoisomerase type I (single strand cut, ATP-independent) activity"/>
    <property type="evidence" value="ECO:0007669"/>
    <property type="project" value="UniProtKB-EC"/>
</dbReference>
<dbReference type="Gene3D" id="1.10.290.10">
    <property type="entry name" value="Topoisomerase I, domain 4"/>
    <property type="match status" value="1"/>
</dbReference>
<comment type="caution">
    <text evidence="11">The sequence shown here is derived from an EMBL/GenBank/DDBJ whole genome shotgun (WGS) entry which is preliminary data.</text>
</comment>
<dbReference type="GO" id="GO:0003677">
    <property type="term" value="F:DNA binding"/>
    <property type="evidence" value="ECO:0007669"/>
    <property type="project" value="UniProtKB-KW"/>
</dbReference>
<keyword evidence="12" id="KW-1185">Reference proteome</keyword>
<dbReference type="GO" id="GO:0006310">
    <property type="term" value="P:DNA recombination"/>
    <property type="evidence" value="ECO:0007669"/>
    <property type="project" value="TreeGrafter"/>
</dbReference>
<dbReference type="SMART" id="SM00437">
    <property type="entry name" value="TOP1Ac"/>
    <property type="match status" value="1"/>
</dbReference>
<comment type="function">
    <text evidence="7">Introduces a single-strand break via transesterification at a target site in duplex DNA. Releases the supercoiling and torsional tension of DNA introduced during the DNA replication and transcription by transiently cleaving and rejoining one strand of the DNA duplex. The scissile phosphodiester is attacked by the catalytic tyrosine of the enzyme, resulting in the formation of a DNA-(5'-phosphotyrosyl)-enzyme intermediate and the expulsion of a 3'-OH DNA strand.</text>
</comment>
<evidence type="ECO:0000256" key="2">
    <source>
        <dbReference type="ARBA" id="ARBA00009446"/>
    </source>
</evidence>
<dbReference type="Gene3D" id="3.40.50.140">
    <property type="match status" value="1"/>
</dbReference>
<feature type="non-terminal residue" evidence="11">
    <location>
        <position position="661"/>
    </location>
</feature>
<dbReference type="Gene3D" id="2.70.20.10">
    <property type="entry name" value="Topoisomerase I, domain 3"/>
    <property type="match status" value="1"/>
</dbReference>
<dbReference type="InterPro" id="IPR013497">
    <property type="entry name" value="Topo_IA_cen"/>
</dbReference>
<feature type="region of interest" description="Disordered" evidence="8">
    <location>
        <begin position="535"/>
        <end position="575"/>
    </location>
</feature>
<dbReference type="GO" id="GO:0006281">
    <property type="term" value="P:DNA repair"/>
    <property type="evidence" value="ECO:0007669"/>
    <property type="project" value="TreeGrafter"/>
</dbReference>
<dbReference type="Proteomes" id="UP000258309">
    <property type="component" value="Unassembled WGS sequence"/>
</dbReference>
<dbReference type="InterPro" id="IPR013824">
    <property type="entry name" value="Topo_IA_cen_sub1"/>
</dbReference>
<evidence type="ECO:0000256" key="8">
    <source>
        <dbReference type="SAM" id="MobiDB-lite"/>
    </source>
</evidence>
<evidence type="ECO:0000256" key="4">
    <source>
        <dbReference type="ARBA" id="ARBA00023029"/>
    </source>
</evidence>
<dbReference type="InterPro" id="IPR003602">
    <property type="entry name" value="Topo_IA_DNA-bd_dom"/>
</dbReference>
<dbReference type="GO" id="GO:0006265">
    <property type="term" value="P:DNA topological change"/>
    <property type="evidence" value="ECO:0007669"/>
    <property type="project" value="InterPro"/>
</dbReference>
<dbReference type="CDD" id="cd03362">
    <property type="entry name" value="TOPRIM_TopoIA_TopoIII"/>
    <property type="match status" value="1"/>
</dbReference>
<evidence type="ECO:0000256" key="3">
    <source>
        <dbReference type="ARBA" id="ARBA00012891"/>
    </source>
</evidence>
<dbReference type="InterPro" id="IPR006171">
    <property type="entry name" value="TOPRIM_dom"/>
</dbReference>
<dbReference type="PANTHER" id="PTHR11390">
    <property type="entry name" value="PROKARYOTIC DNA TOPOISOMERASE"/>
    <property type="match status" value="1"/>
</dbReference>
<dbReference type="InterPro" id="IPR023406">
    <property type="entry name" value="Topo_IA_AS"/>
</dbReference>
<keyword evidence="5 7" id="KW-0238">DNA-binding</keyword>
<dbReference type="Pfam" id="PF01131">
    <property type="entry name" value="Topoisom_bac"/>
    <property type="match status" value="1"/>
</dbReference>
<dbReference type="FunFam" id="1.10.290.10:FF:000001">
    <property type="entry name" value="DNA topoisomerase"/>
    <property type="match status" value="1"/>
</dbReference>
<feature type="domain" description="Toprim" evidence="9">
    <location>
        <begin position="4"/>
        <end position="152"/>
    </location>
</feature>
<dbReference type="SMART" id="SM00493">
    <property type="entry name" value="TOPRIM"/>
    <property type="match status" value="1"/>
</dbReference>
<dbReference type="GO" id="GO:0005634">
    <property type="term" value="C:nucleus"/>
    <property type="evidence" value="ECO:0007669"/>
    <property type="project" value="TreeGrafter"/>
</dbReference>
<sequence>MPGRILCVAEKNSIAKAVASHLSGGAFQTANTRNQFIKNYSFDFEFGSPWGHCNVVMTSVSGHLTDLKFDPEYDQDWNYPPPERLFEAPVRVFVDDKNASIASNIIREAQRAKGLFIWTDCDREGEHIGREVRTEALKGNNRLEVKRAWFSNIERAHVLHAARNPIPLDERQADAVAARIELDLRVGYAFTRFQTLALRPLGGVLSTTPTGNRRVMSYGPCQFPTLGFVVDRYFRVKNFIPEPFWSIKVTHKRDDIDVIFNWRRIHLFDRAVVTIIFERCLTAKIAKVTKVQEKPTKKWKPLPLTTVELQKMATRFLRMNSQQALSAAESLYQKGFISYPRTETDRFDKGMNLKALVEKQVQDSRWGAFAQNLVNGGFQQPREGRHDDKAHPPIHPVAYCALAGLKPEEARIYEFVTRRFLACCSEDATGQQTQVEIKYGEEIFNTTGLVVLERNYLDVYPYEKWSDSRTLPRFTVGEQFEPTEAMMAEGKTVAPKYLTEPELLTLMDANGIGTDATMAEHIMKIKEREYVMTRQRGANTSDGNDEERTTAPGRRGRGGRGAQVSGATGTGGNQLEEFIPSKLGVALVDGYDRMGFEISLSKPFLRKEMELRMKDICEGRTSRDAVMRESLRQYKQVFMQSQERIDVLKAGFSPVGGMSLV</sequence>
<dbReference type="SMART" id="SM00436">
    <property type="entry name" value="TOP1Bc"/>
    <property type="match status" value="1"/>
</dbReference>
<dbReference type="STRING" id="5539.A0A3E2HN03"/>
<keyword evidence="6 7" id="KW-0413">Isomerase</keyword>
<organism evidence="11 12">
    <name type="scientific">Scytalidium lignicola</name>
    <name type="common">Hyphomycete</name>
    <dbReference type="NCBI Taxonomy" id="5539"/>
    <lineage>
        <taxon>Eukaryota</taxon>
        <taxon>Fungi</taxon>
        <taxon>Dikarya</taxon>
        <taxon>Ascomycota</taxon>
        <taxon>Pezizomycotina</taxon>
        <taxon>Leotiomycetes</taxon>
        <taxon>Leotiomycetes incertae sedis</taxon>
        <taxon>Scytalidium</taxon>
    </lineage>
</organism>
<dbReference type="InterPro" id="IPR013826">
    <property type="entry name" value="Topo_IA_cen_sub3"/>
</dbReference>
<name>A0A3E2HN03_SCYLI</name>
<dbReference type="SUPFAM" id="SSF56712">
    <property type="entry name" value="Prokaryotic type I DNA topoisomerase"/>
    <property type="match status" value="1"/>
</dbReference>
<dbReference type="Gene3D" id="1.10.460.10">
    <property type="entry name" value="Topoisomerase I, domain 2"/>
    <property type="match status" value="1"/>
</dbReference>
<protein>
    <recommendedName>
        <fullName evidence="3 7">DNA topoisomerase</fullName>
        <ecNumber evidence="3 7">5.6.2.1</ecNumber>
    </recommendedName>
</protein>
<dbReference type="PANTHER" id="PTHR11390:SF21">
    <property type="entry name" value="DNA TOPOISOMERASE 3-ALPHA"/>
    <property type="match status" value="1"/>
</dbReference>
<proteinExistence type="inferred from homology"/>
<dbReference type="InterPro" id="IPR000380">
    <property type="entry name" value="Topo_IA"/>
</dbReference>
<dbReference type="PRINTS" id="PR00417">
    <property type="entry name" value="PRTPISMRASEI"/>
</dbReference>
<feature type="domain" description="Topo IA-type catalytic" evidence="10">
    <location>
        <begin position="169"/>
        <end position="638"/>
    </location>
</feature>
<dbReference type="EC" id="5.6.2.1" evidence="3 7"/>
<evidence type="ECO:0000256" key="7">
    <source>
        <dbReference type="RuleBase" id="RU362092"/>
    </source>
</evidence>